<accession>A0ABR1FTC4</accession>
<reference evidence="1 2" key="1">
    <citation type="submission" date="2024-03" db="EMBL/GenBank/DDBJ databases">
        <title>Aureococcus anophagefferens CCMP1851 and Kratosvirus quantuckense: Draft genome of a second virus-susceptible host strain in the model system.</title>
        <authorList>
            <person name="Chase E."/>
            <person name="Truchon A.R."/>
            <person name="Schepens W."/>
            <person name="Wilhelm S.W."/>
        </authorList>
    </citation>
    <scope>NUCLEOTIDE SEQUENCE [LARGE SCALE GENOMIC DNA]</scope>
    <source>
        <strain evidence="1 2">CCMP1851</strain>
    </source>
</reference>
<gene>
    <name evidence="1" type="ORF">SO694_00022440</name>
</gene>
<dbReference type="Proteomes" id="UP001363151">
    <property type="component" value="Unassembled WGS sequence"/>
</dbReference>
<evidence type="ECO:0000313" key="1">
    <source>
        <dbReference type="EMBL" id="KAK7237903.1"/>
    </source>
</evidence>
<proteinExistence type="predicted"/>
<organism evidence="1 2">
    <name type="scientific">Aureococcus anophagefferens</name>
    <name type="common">Harmful bloom alga</name>
    <dbReference type="NCBI Taxonomy" id="44056"/>
    <lineage>
        <taxon>Eukaryota</taxon>
        <taxon>Sar</taxon>
        <taxon>Stramenopiles</taxon>
        <taxon>Ochrophyta</taxon>
        <taxon>Pelagophyceae</taxon>
        <taxon>Pelagomonadales</taxon>
        <taxon>Pelagomonadaceae</taxon>
        <taxon>Aureococcus</taxon>
    </lineage>
</organism>
<sequence length="87" mass="9782">MRARARETPPPQVACPATCGECEVEVDDAVCADSTSWYWKKSKYDCDYVAKKSKLCKSKYADESDVSSKEQRPVAVTIFERSPLGKR</sequence>
<protein>
    <submittedName>
        <fullName evidence="1">Uncharacterized protein</fullName>
    </submittedName>
</protein>
<keyword evidence="2" id="KW-1185">Reference proteome</keyword>
<evidence type="ECO:0000313" key="2">
    <source>
        <dbReference type="Proteomes" id="UP001363151"/>
    </source>
</evidence>
<name>A0ABR1FTC4_AURAN</name>
<dbReference type="EMBL" id="JBBJCI010000231">
    <property type="protein sequence ID" value="KAK7237903.1"/>
    <property type="molecule type" value="Genomic_DNA"/>
</dbReference>
<comment type="caution">
    <text evidence="1">The sequence shown here is derived from an EMBL/GenBank/DDBJ whole genome shotgun (WGS) entry which is preliminary data.</text>
</comment>